<evidence type="ECO:0000313" key="2">
    <source>
        <dbReference type="EMBL" id="MBD0381223.1"/>
    </source>
</evidence>
<accession>A0A926QJZ4</accession>
<evidence type="ECO:0000256" key="1">
    <source>
        <dbReference type="SAM" id="MobiDB-lite"/>
    </source>
</evidence>
<reference evidence="2" key="1">
    <citation type="submission" date="2020-09" db="EMBL/GenBank/DDBJ databases">
        <title>Draft Genome Sequence of Paenibacillus sp. WST5.</title>
        <authorList>
            <person name="Bao Z."/>
        </authorList>
    </citation>
    <scope>NUCLEOTIDE SEQUENCE</scope>
    <source>
        <strain evidence="2">WST5</strain>
    </source>
</reference>
<organism evidence="2 3">
    <name type="scientific">Paenibacillus sedimenti</name>
    <dbReference type="NCBI Taxonomy" id="2770274"/>
    <lineage>
        <taxon>Bacteria</taxon>
        <taxon>Bacillati</taxon>
        <taxon>Bacillota</taxon>
        <taxon>Bacilli</taxon>
        <taxon>Bacillales</taxon>
        <taxon>Paenibacillaceae</taxon>
        <taxon>Paenibacillus</taxon>
    </lineage>
</organism>
<dbReference type="AlphaFoldDB" id="A0A926QJZ4"/>
<dbReference type="RefSeq" id="WP_188175017.1">
    <property type="nucleotide sequence ID" value="NZ_JACVVD010000004.1"/>
</dbReference>
<proteinExistence type="predicted"/>
<dbReference type="Proteomes" id="UP000650466">
    <property type="component" value="Unassembled WGS sequence"/>
</dbReference>
<name>A0A926QJZ4_9BACL</name>
<feature type="compositionally biased region" description="Acidic residues" evidence="1">
    <location>
        <begin position="82"/>
        <end position="96"/>
    </location>
</feature>
<sequence length="169" mass="18977">MTETILTKAAIKKITSGNGIEIVLTIKSSVSLDDLHELKQRDEFFVALGVSQAEVRDYLEPRRGYHVTVDRSGVVQTVEKPADEEGEQLEIEDVEASETSSEQGCEEINDELEEQSDEAGDAEGVEEAEDADLEEEEANRETDVVEEEREEEFGDEEPEDEELPIEEEE</sequence>
<keyword evidence="3" id="KW-1185">Reference proteome</keyword>
<feature type="region of interest" description="Disordered" evidence="1">
    <location>
        <begin position="76"/>
        <end position="169"/>
    </location>
</feature>
<comment type="caution">
    <text evidence="2">The sequence shown here is derived from an EMBL/GenBank/DDBJ whole genome shotgun (WGS) entry which is preliminary data.</text>
</comment>
<protein>
    <submittedName>
        <fullName evidence="2">Uncharacterized protein</fullName>
    </submittedName>
</protein>
<gene>
    <name evidence="2" type="ORF">ICC18_13950</name>
</gene>
<feature type="compositionally biased region" description="Acidic residues" evidence="1">
    <location>
        <begin position="104"/>
        <end position="169"/>
    </location>
</feature>
<dbReference type="EMBL" id="JACVVD010000004">
    <property type="protein sequence ID" value="MBD0381223.1"/>
    <property type="molecule type" value="Genomic_DNA"/>
</dbReference>
<evidence type="ECO:0000313" key="3">
    <source>
        <dbReference type="Proteomes" id="UP000650466"/>
    </source>
</evidence>